<dbReference type="EC" id="3.1.3.41" evidence="1"/>
<name>A0ACC2TTJ4_9FUNG</name>
<organism evidence="1 2">
    <name type="scientific">Entomophthora muscae</name>
    <dbReference type="NCBI Taxonomy" id="34485"/>
    <lineage>
        <taxon>Eukaryota</taxon>
        <taxon>Fungi</taxon>
        <taxon>Fungi incertae sedis</taxon>
        <taxon>Zoopagomycota</taxon>
        <taxon>Entomophthoromycotina</taxon>
        <taxon>Entomophthoromycetes</taxon>
        <taxon>Entomophthorales</taxon>
        <taxon>Entomophthoraceae</taxon>
        <taxon>Entomophthora</taxon>
    </lineage>
</organism>
<dbReference type="EMBL" id="QTSX02002185">
    <property type="protein sequence ID" value="KAJ9077681.1"/>
    <property type="molecule type" value="Genomic_DNA"/>
</dbReference>
<gene>
    <name evidence="1" type="primary">PRI2_2</name>
    <name evidence="1" type="ORF">DSO57_1014491</name>
</gene>
<evidence type="ECO:0000313" key="1">
    <source>
        <dbReference type="EMBL" id="KAJ9077681.1"/>
    </source>
</evidence>
<keyword evidence="1" id="KW-0378">Hydrolase</keyword>
<keyword evidence="2" id="KW-1185">Reference proteome</keyword>
<accession>A0ACC2TTJ4</accession>
<protein>
    <submittedName>
        <fullName evidence="1">DNA primase subunit pri2</fullName>
        <ecNumber evidence="1">3.1.3.41</ecNumber>
    </submittedName>
</protein>
<evidence type="ECO:0000313" key="2">
    <source>
        <dbReference type="Proteomes" id="UP001165960"/>
    </source>
</evidence>
<comment type="caution">
    <text evidence="1">The sequence shown here is derived from an EMBL/GenBank/DDBJ whole genome shotgun (WGS) entry which is preliminary data.</text>
</comment>
<proteinExistence type="predicted"/>
<reference evidence="1" key="1">
    <citation type="submission" date="2022-04" db="EMBL/GenBank/DDBJ databases">
        <title>Genome of the entomopathogenic fungus Entomophthora muscae.</title>
        <authorList>
            <person name="Elya C."/>
            <person name="Lovett B.R."/>
            <person name="Lee E."/>
            <person name="Macias A.M."/>
            <person name="Hajek A.E."/>
            <person name="De Bivort B.L."/>
            <person name="Kasson M.T."/>
            <person name="De Fine Licht H.H."/>
            <person name="Stajich J.E."/>
        </authorList>
    </citation>
    <scope>NUCLEOTIDE SEQUENCE</scope>
    <source>
        <strain evidence="1">Berkeley</strain>
    </source>
</reference>
<dbReference type="Proteomes" id="UP001165960">
    <property type="component" value="Unassembled WGS sequence"/>
</dbReference>
<sequence>MLGSKFEVVSDQEKELLRGKLDACKFLGFRAEFDNTTFLKIPFERVYSLVGSRQVYIKNGLAYVPSEYASSWIIGEFKSILETGLLDLVKSLPQLDEDERLIPVLDAATKKSFSSYDVSASQKVAGQVDAQDVPKLEVHFPLCMKNLATVLKKEHHLKHDGRMQFGLFLKGIGLPLEQALEYWRMAFIKMNDEEFKKGYAYNIRHNYGQEGNRKNYSPYGCEKIIHSSTGGAGQHHGCPFKNFSPDRIRAEVRAQNATVTNSEVEELVGLVTAKHYNIACSKYFELTHPPSAPQSGPTALTEPITHPNQFFELSYKFSHTVPQSS</sequence>